<keyword evidence="4" id="KW-1185">Reference proteome</keyword>
<evidence type="ECO:0000256" key="1">
    <source>
        <dbReference type="SAM" id="Coils"/>
    </source>
</evidence>
<keyword evidence="2" id="KW-1133">Transmembrane helix</keyword>
<accession>A0A0H4IZ28</accession>
<gene>
    <name evidence="3" type="ORF">VI33_03225</name>
</gene>
<dbReference type="EMBL" id="CP011002">
    <property type="protein sequence ID" value="AKO65749.1"/>
    <property type="molecule type" value="Genomic_DNA"/>
</dbReference>
<keyword evidence="2" id="KW-0472">Membrane</keyword>
<evidence type="ECO:0000313" key="4">
    <source>
        <dbReference type="Proteomes" id="UP000066549"/>
    </source>
</evidence>
<proteinExistence type="predicted"/>
<keyword evidence="2" id="KW-0812">Transmembrane</keyword>
<protein>
    <submittedName>
        <fullName evidence="3">Uncharacterized protein</fullName>
    </submittedName>
</protein>
<evidence type="ECO:0000256" key="2">
    <source>
        <dbReference type="SAM" id="Phobius"/>
    </source>
</evidence>
<organism evidence="3 4">
    <name type="scientific">Methylophilales bacterium MBRS-H7</name>
    <dbReference type="NCBI Taxonomy" id="1623450"/>
    <lineage>
        <taxon>Bacteria</taxon>
        <taxon>Pseudomonadati</taxon>
        <taxon>Pseudomonadota</taxon>
        <taxon>Betaproteobacteria</taxon>
        <taxon>Nitrosomonadales</taxon>
        <taxon>OM43 clade</taxon>
    </lineage>
</organism>
<evidence type="ECO:0000313" key="3">
    <source>
        <dbReference type="EMBL" id="AKO65749.1"/>
    </source>
</evidence>
<dbReference type="AlphaFoldDB" id="A0A0H4IZ28"/>
<name>A0A0H4IZ28_9PROT</name>
<reference evidence="3 4" key="1">
    <citation type="submission" date="2015-03" db="EMBL/GenBank/DDBJ databases">
        <title>Comparative analysis of the OM43 clade including a novel species from Red Sea uncovers genomic and metabolic diversity among marine methylotrophs.</title>
        <authorList>
            <person name="Jimenez-Infante F."/>
            <person name="Ngugi D.K."/>
            <person name="Vinu M."/>
            <person name="Alam I."/>
            <person name="Kamau A."/>
            <person name="Blom J."/>
            <person name="Bajic V.B."/>
            <person name="Stingl U."/>
        </authorList>
    </citation>
    <scope>NUCLEOTIDE SEQUENCE [LARGE SCALE GENOMIC DNA]</scope>
    <source>
        <strain evidence="3 4">MBRSH7</strain>
    </source>
</reference>
<dbReference type="Proteomes" id="UP000066549">
    <property type="component" value="Chromosome"/>
</dbReference>
<sequence>MFERIKRRKRIKLAKGRPNVKVGVLWINKVFYTFFVFVLSVILSYFVFDGTSSVQYLLKINNQSDEIVELKDELSNLNLQIQLNNVAISKNNEELKKLKEENNDLQEELLFYEKIVGKRR</sequence>
<feature type="transmembrane region" description="Helical" evidence="2">
    <location>
        <begin position="30"/>
        <end position="48"/>
    </location>
</feature>
<feature type="coiled-coil region" evidence="1">
    <location>
        <begin position="60"/>
        <end position="115"/>
    </location>
</feature>
<keyword evidence="1" id="KW-0175">Coiled coil</keyword>